<reference evidence="8" key="1">
    <citation type="submission" date="2015-03" db="EMBL/GenBank/DDBJ databases">
        <authorList>
            <person name="Lepp D."/>
            <person name="Hassan Y.I."/>
            <person name="Li X.-Z."/>
            <person name="Zhou T."/>
        </authorList>
    </citation>
    <scope>NUCLEOTIDE SEQUENCE [LARGE SCALE GENOMIC DNA]</scope>
    <source>
        <strain evidence="8">E84</strain>
    </source>
</reference>
<dbReference type="Gene3D" id="3.40.50.1980">
    <property type="entry name" value="Nitrogenase molybdenum iron protein domain"/>
    <property type="match status" value="2"/>
</dbReference>
<dbReference type="Proteomes" id="UP000033411">
    <property type="component" value="Unassembled WGS sequence"/>
</dbReference>
<comment type="similarity">
    <text evidence="2">Belongs to the bacterial solute-binding protein 8 family.</text>
</comment>
<comment type="subcellular location">
    <subcellularLocation>
        <location evidence="1">Cell envelope</location>
    </subcellularLocation>
</comment>
<keyword evidence="3" id="KW-0813">Transport</keyword>
<evidence type="ECO:0000256" key="4">
    <source>
        <dbReference type="ARBA" id="ARBA00022496"/>
    </source>
</evidence>
<keyword evidence="4" id="KW-0406">Ion transport</keyword>
<evidence type="ECO:0000259" key="7">
    <source>
        <dbReference type="PROSITE" id="PS50983"/>
    </source>
</evidence>
<evidence type="ECO:0000256" key="2">
    <source>
        <dbReference type="ARBA" id="ARBA00008814"/>
    </source>
</evidence>
<dbReference type="GO" id="GO:0030288">
    <property type="term" value="C:outer membrane-bounded periplasmic space"/>
    <property type="evidence" value="ECO:0007669"/>
    <property type="project" value="TreeGrafter"/>
</dbReference>
<dbReference type="Pfam" id="PF01497">
    <property type="entry name" value="Peripla_BP_2"/>
    <property type="match status" value="1"/>
</dbReference>
<dbReference type="PATRIC" id="fig|1293439.3.peg.167"/>
<evidence type="ECO:0000256" key="5">
    <source>
        <dbReference type="ARBA" id="ARBA00022729"/>
    </source>
</evidence>
<evidence type="ECO:0000313" key="8">
    <source>
        <dbReference type="EMBL" id="KKC39227.1"/>
    </source>
</evidence>
<dbReference type="AlphaFoldDB" id="A0A0F5QE14"/>
<dbReference type="EMBL" id="LANJ01000011">
    <property type="protein sequence ID" value="KKC39227.1"/>
    <property type="molecule type" value="Genomic_DNA"/>
</dbReference>
<accession>A0A0F5QE14</accession>
<feature type="domain" description="Fe/B12 periplasmic-binding" evidence="7">
    <location>
        <begin position="48"/>
        <end position="304"/>
    </location>
</feature>
<comment type="caution">
    <text evidence="8">The sequence shown here is derived from an EMBL/GenBank/DDBJ whole genome shotgun (WGS) entry which is preliminary data.</text>
</comment>
<sequence length="304" mass="32974">MSVSHSIRAVSLALVLAASASLPPAFAADTVNFSYADNTVEVPKEPLRVVTIQGRTDLEFAIIAGWNVVASGNFVAGQERPGEQFPDLVPADLPLLAVDVTKINFEQLIAFEPDLIIMGSYGYQTDWYDNARLRQIAPILPVSDGHDGWKKDLSAQLAQFGLADKANGLLAKYDARIAEIKAEIGPLVAGKKVGILVSSEDSALVQHSNLQMVTAHDLGLDLPFWDPEQDSGTEFAQENYGELAVFDLIIRQNQSGVESGPLWDRLPAVAAGHVYEVDQRDNQGYGLAGLNFAEKLREAAYLLK</sequence>
<evidence type="ECO:0000256" key="1">
    <source>
        <dbReference type="ARBA" id="ARBA00004196"/>
    </source>
</evidence>
<dbReference type="OrthoDB" id="9793175at2"/>
<dbReference type="InterPro" id="IPR002491">
    <property type="entry name" value="ABC_transptr_periplasmic_BD"/>
</dbReference>
<dbReference type="RefSeq" id="WP_046138544.1">
    <property type="nucleotide sequence ID" value="NZ_LANJ01000011.1"/>
</dbReference>
<dbReference type="PANTHER" id="PTHR30532:SF1">
    <property type="entry name" value="IRON(3+)-HYDROXAMATE-BINDING PROTEIN FHUD"/>
    <property type="match status" value="1"/>
</dbReference>
<dbReference type="GO" id="GO:1901678">
    <property type="term" value="P:iron coordination entity transport"/>
    <property type="evidence" value="ECO:0007669"/>
    <property type="project" value="UniProtKB-ARBA"/>
</dbReference>
<proteinExistence type="inferred from homology"/>
<evidence type="ECO:0000313" key="9">
    <source>
        <dbReference type="Proteomes" id="UP000033411"/>
    </source>
</evidence>
<protein>
    <recommendedName>
        <fullName evidence="7">Fe/B12 periplasmic-binding domain-containing protein</fullName>
    </recommendedName>
</protein>
<dbReference type="SUPFAM" id="SSF53807">
    <property type="entry name" value="Helical backbone' metal receptor"/>
    <property type="match status" value="1"/>
</dbReference>
<dbReference type="PANTHER" id="PTHR30532">
    <property type="entry name" value="IRON III DICITRATE-BINDING PERIPLASMIC PROTEIN"/>
    <property type="match status" value="1"/>
</dbReference>
<evidence type="ECO:0000256" key="3">
    <source>
        <dbReference type="ARBA" id="ARBA00022448"/>
    </source>
</evidence>
<dbReference type="InterPro" id="IPR051313">
    <property type="entry name" value="Bact_iron-sidero_bind"/>
</dbReference>
<evidence type="ECO:0000256" key="6">
    <source>
        <dbReference type="SAM" id="SignalP"/>
    </source>
</evidence>
<keyword evidence="9" id="KW-1185">Reference proteome</keyword>
<feature type="signal peptide" evidence="6">
    <location>
        <begin position="1"/>
        <end position="27"/>
    </location>
</feature>
<dbReference type="PROSITE" id="PS50983">
    <property type="entry name" value="FE_B12_PBP"/>
    <property type="match status" value="1"/>
</dbReference>
<keyword evidence="5 6" id="KW-0732">Signal</keyword>
<name>A0A0F5QE14_9HYPH</name>
<dbReference type="STRING" id="1293439.WH87_03060"/>
<feature type="chain" id="PRO_5002494479" description="Fe/B12 periplasmic-binding domain-containing protein" evidence="6">
    <location>
        <begin position="28"/>
        <end position="304"/>
    </location>
</feature>
<organism evidence="8 9">
    <name type="scientific">Devosia epidermidihirudinis</name>
    <dbReference type="NCBI Taxonomy" id="1293439"/>
    <lineage>
        <taxon>Bacteria</taxon>
        <taxon>Pseudomonadati</taxon>
        <taxon>Pseudomonadota</taxon>
        <taxon>Alphaproteobacteria</taxon>
        <taxon>Hyphomicrobiales</taxon>
        <taxon>Devosiaceae</taxon>
        <taxon>Devosia</taxon>
    </lineage>
</organism>
<gene>
    <name evidence="8" type="ORF">WH87_03060</name>
</gene>
<keyword evidence="4" id="KW-0410">Iron transport</keyword>
<keyword evidence="4" id="KW-0408">Iron</keyword>